<dbReference type="GeneID" id="18933066"/>
<protein>
    <recommendedName>
        <fullName evidence="2">RNB domain-containing protein</fullName>
    </recommendedName>
</protein>
<dbReference type="OrthoDB" id="2285229at2759"/>
<feature type="compositionally biased region" description="Polar residues" evidence="1">
    <location>
        <begin position="550"/>
        <end position="566"/>
    </location>
</feature>
<proteinExistence type="predicted"/>
<dbReference type="Pfam" id="PF00773">
    <property type="entry name" value="RNB"/>
    <property type="match status" value="1"/>
</dbReference>
<dbReference type="InterPro" id="IPR012340">
    <property type="entry name" value="NA-bd_OB-fold"/>
</dbReference>
<reference evidence="4" key="1">
    <citation type="journal article" date="2011" name="Proc. Natl. Acad. Sci. U.S.A.">
        <title>Obligate biotrophy features unraveled by the genomic analysis of rust fungi.</title>
        <authorList>
            <person name="Duplessis S."/>
            <person name="Cuomo C.A."/>
            <person name="Lin Y.-C."/>
            <person name="Aerts A."/>
            <person name="Tisserant E."/>
            <person name="Veneault-Fourrey C."/>
            <person name="Joly D.L."/>
            <person name="Hacquard S."/>
            <person name="Amselem J."/>
            <person name="Cantarel B.L."/>
            <person name="Chiu R."/>
            <person name="Coutinho P.M."/>
            <person name="Feau N."/>
            <person name="Field M."/>
            <person name="Frey P."/>
            <person name="Gelhaye E."/>
            <person name="Goldberg J."/>
            <person name="Grabherr M.G."/>
            <person name="Kodira C.D."/>
            <person name="Kohler A."/>
            <person name="Kuees U."/>
            <person name="Lindquist E.A."/>
            <person name="Lucas S.M."/>
            <person name="Mago R."/>
            <person name="Mauceli E."/>
            <person name="Morin E."/>
            <person name="Murat C."/>
            <person name="Pangilinan J.L."/>
            <person name="Park R."/>
            <person name="Pearson M."/>
            <person name="Quesneville H."/>
            <person name="Rouhier N."/>
            <person name="Sakthikumar S."/>
            <person name="Salamov A.A."/>
            <person name="Schmutz J."/>
            <person name="Selles B."/>
            <person name="Shapiro H."/>
            <person name="Tanguay P."/>
            <person name="Tuskan G.A."/>
            <person name="Henrissat B."/>
            <person name="Van de Peer Y."/>
            <person name="Rouze P."/>
            <person name="Ellis J.G."/>
            <person name="Dodds P.N."/>
            <person name="Schein J.E."/>
            <person name="Zhong S."/>
            <person name="Hamelin R.C."/>
            <person name="Grigoriev I.V."/>
            <person name="Szabo L.J."/>
            <person name="Martin F."/>
        </authorList>
    </citation>
    <scope>NUCLEOTIDE SEQUENCE [LARGE SCALE GENOMIC DNA]</scope>
    <source>
        <strain evidence="4">98AG31 / pathotype 3-4-7</strain>
    </source>
</reference>
<dbReference type="HOGENOM" id="CLU_002512_1_0_1"/>
<dbReference type="GO" id="GO:0006402">
    <property type="term" value="P:mRNA catabolic process"/>
    <property type="evidence" value="ECO:0007669"/>
    <property type="project" value="TreeGrafter"/>
</dbReference>
<dbReference type="KEGG" id="mlr:MELLADRAFT_78142"/>
<dbReference type="GO" id="GO:0000175">
    <property type="term" value="F:3'-5'-RNA exonuclease activity"/>
    <property type="evidence" value="ECO:0007669"/>
    <property type="project" value="TreeGrafter"/>
</dbReference>
<dbReference type="VEuPathDB" id="FungiDB:MELLADRAFT_78142"/>
<sequence length="1099" mass="123352">MTSRRSLKIGLIESKSNIKSINPQPQPLSPSSQALWNSFEPVANQLISIYGAFYNRSHNLESAKRWEALRAQGYKPAKRSPLDLRWWEEERRRGRVQPDHQISWPLQAARSGRQRTKPLTQRSFSSITSSKLNDVSGSKISTTMIRKGSPDILDLARSATEFGLPDFDYGGLDSDSIGDSIPLVRKPGAKGISGLQPGSFIELRRANQSEMGIVVSIIGNEVVYVNRSGEIRLNSLDNVMYTMHNIVDSSIAKKAADAENVLGSITTSVLSTSQSELESDPLDEKAVAITEARKHCCRTLRVTEAKLDRCHAILTKAGSYDLYNHFKHPDRTKTARLSTEQALRFLLGRQHSQDELMLFALHQQLMANSDLFIANARDMRDHSAFSLQSEDTLEALYTVRDWVASDSTELKSFVEKARHVINTKRSLQDPSETSNPLRPVTDLCSAWTASDLLIIKVFRTIAITERMIQDQPLSTIVAAILKKIGLYDKQAMIKTWPALTFDRFGAIVLLRDIGVLLPWQSVGLWDPSLDIESRYRTYTTAKANPKNRDLSGTTPKRTSMNRTRSPTLAVDPSDVLRHDFGDLPVYIIDDPNAEELDDGVSIELVESSSDNPQAWVHVHIADPTTSLDPSHSIALEARKYLETLYMPGFTLPMLPAGFIKTNKLSLGVAGGQRTLTFSALLDKAGNIIQYKIRPGWINCTKQTTYDVVTTILDGKPPSPQPKLTIGQPPECNPMDARPTLSLEQLDADDHSRLKNLATFASALTRRRVADGALGWNLPTPSVTLHSNPSVQPVFGIAPSPQLSTGTPAVTVYLPRPIMDHRTHQWGTSSAQQLVTEFMILAGRLAGRLQSEINSEWFLLPFRTQAPPEQADSLGNLEALRLLRQQISPITGVVSPFIFQKAKVKLLPAMHNLKPHVHSPLGISDEYGYCKVTSPLRRYSDLISHWQIKRALLRSKGLKEYDDHQEVLSEKSMMGLIDRIDREIKPFQMLEKKLNRSWISYLIERLSIQDHHEFKLRGVIMSEAILVRFTNRWTMKVYLIELGIKASLVIKEREDWFGEVEEGKNLIGLCLPVKIVHVNGDDHLVVEVVKERMNEMMMMV</sequence>
<feature type="domain" description="RNB" evidence="2">
    <location>
        <begin position="577"/>
        <end position="953"/>
    </location>
</feature>
<dbReference type="SUPFAM" id="SSF50249">
    <property type="entry name" value="Nucleic acid-binding proteins"/>
    <property type="match status" value="1"/>
</dbReference>
<dbReference type="GO" id="GO:0000932">
    <property type="term" value="C:P-body"/>
    <property type="evidence" value="ECO:0007669"/>
    <property type="project" value="TreeGrafter"/>
</dbReference>
<dbReference type="STRING" id="747676.F4RQU7"/>
<evidence type="ECO:0000259" key="2">
    <source>
        <dbReference type="SMART" id="SM00955"/>
    </source>
</evidence>
<keyword evidence="4" id="KW-1185">Reference proteome</keyword>
<dbReference type="InterPro" id="IPR050180">
    <property type="entry name" value="RNR_Ribonuclease"/>
</dbReference>
<dbReference type="AlphaFoldDB" id="F4RQU7"/>
<organism evidence="4">
    <name type="scientific">Melampsora larici-populina (strain 98AG31 / pathotype 3-4-7)</name>
    <name type="common">Poplar leaf rust fungus</name>
    <dbReference type="NCBI Taxonomy" id="747676"/>
    <lineage>
        <taxon>Eukaryota</taxon>
        <taxon>Fungi</taxon>
        <taxon>Dikarya</taxon>
        <taxon>Basidiomycota</taxon>
        <taxon>Pucciniomycotina</taxon>
        <taxon>Pucciniomycetes</taxon>
        <taxon>Pucciniales</taxon>
        <taxon>Melampsoraceae</taxon>
        <taxon>Melampsora</taxon>
    </lineage>
</organism>
<accession>F4RQU7</accession>
<dbReference type="GO" id="GO:0003723">
    <property type="term" value="F:RNA binding"/>
    <property type="evidence" value="ECO:0007669"/>
    <property type="project" value="InterPro"/>
</dbReference>
<dbReference type="EMBL" id="GL883114">
    <property type="protein sequence ID" value="EGG05103.1"/>
    <property type="molecule type" value="Genomic_DNA"/>
</dbReference>
<dbReference type="InParanoid" id="F4RQU7"/>
<dbReference type="FunCoup" id="F4RQU7">
    <property type="interactions" value="1"/>
</dbReference>
<feature type="region of interest" description="Disordered" evidence="1">
    <location>
        <begin position="542"/>
        <end position="568"/>
    </location>
</feature>
<dbReference type="PANTHER" id="PTHR23355:SF65">
    <property type="entry name" value="EXORIBONUCLEASE CYT-4, PUTATIVE (AFU_ORTHOLOGUE AFUA_7G01550)-RELATED"/>
    <property type="match status" value="1"/>
</dbReference>
<name>F4RQU7_MELLP</name>
<evidence type="ECO:0000256" key="1">
    <source>
        <dbReference type="SAM" id="MobiDB-lite"/>
    </source>
</evidence>
<dbReference type="InterPro" id="IPR001900">
    <property type="entry name" value="RNase_II/R"/>
</dbReference>
<dbReference type="SMART" id="SM00955">
    <property type="entry name" value="RNB"/>
    <property type="match status" value="1"/>
</dbReference>
<dbReference type="Proteomes" id="UP000001072">
    <property type="component" value="Unassembled WGS sequence"/>
</dbReference>
<dbReference type="RefSeq" id="XP_007411468.1">
    <property type="nucleotide sequence ID" value="XM_007411406.1"/>
</dbReference>
<dbReference type="PANTHER" id="PTHR23355">
    <property type="entry name" value="RIBONUCLEASE"/>
    <property type="match status" value="1"/>
</dbReference>
<evidence type="ECO:0000313" key="4">
    <source>
        <dbReference type="Proteomes" id="UP000001072"/>
    </source>
</evidence>
<evidence type="ECO:0000313" key="3">
    <source>
        <dbReference type="EMBL" id="EGG05103.1"/>
    </source>
</evidence>
<dbReference type="eggNOG" id="KOG2102">
    <property type="taxonomic scope" value="Eukaryota"/>
</dbReference>
<gene>
    <name evidence="3" type="ORF">MELLADRAFT_78142</name>
</gene>